<dbReference type="Gene3D" id="3.40.50.300">
    <property type="entry name" value="P-loop containing nucleotide triphosphate hydrolases"/>
    <property type="match status" value="1"/>
</dbReference>
<feature type="compositionally biased region" description="Polar residues" evidence="1">
    <location>
        <begin position="787"/>
        <end position="797"/>
    </location>
</feature>
<dbReference type="AlphaFoldDB" id="A0A370DTW6"/>
<keyword evidence="3" id="KW-1185">Reference proteome</keyword>
<gene>
    <name evidence="2" type="ORF">DIZ78_01370</name>
</gene>
<comment type="caution">
    <text evidence="2">The sequence shown here is derived from an EMBL/GenBank/DDBJ whole genome shotgun (WGS) entry which is preliminary data.</text>
</comment>
<feature type="region of interest" description="Disordered" evidence="1">
    <location>
        <begin position="321"/>
        <end position="341"/>
    </location>
</feature>
<dbReference type="EMBL" id="QFXE01000001">
    <property type="protein sequence ID" value="RDH88609.1"/>
    <property type="molecule type" value="Genomic_DNA"/>
</dbReference>
<dbReference type="Proteomes" id="UP000254771">
    <property type="component" value="Unassembled WGS sequence"/>
</dbReference>
<organism evidence="2 3">
    <name type="scientific">endosymbiont of Escarpia spicata</name>
    <dbReference type="NCBI Taxonomy" id="2200908"/>
    <lineage>
        <taxon>Bacteria</taxon>
        <taxon>Pseudomonadati</taxon>
        <taxon>Pseudomonadota</taxon>
        <taxon>Gammaproteobacteria</taxon>
        <taxon>sulfur-oxidizing symbionts</taxon>
    </lineage>
</organism>
<dbReference type="Pfam" id="PF13555">
    <property type="entry name" value="AAA_29"/>
    <property type="match status" value="1"/>
</dbReference>
<feature type="compositionally biased region" description="Polar residues" evidence="1">
    <location>
        <begin position="321"/>
        <end position="335"/>
    </location>
</feature>
<dbReference type="SUPFAM" id="SSF52540">
    <property type="entry name" value="P-loop containing nucleoside triphosphate hydrolases"/>
    <property type="match status" value="1"/>
</dbReference>
<dbReference type="Pfam" id="PF13558">
    <property type="entry name" value="SbcC_Walker_B"/>
    <property type="match status" value="1"/>
</dbReference>
<name>A0A370DTW6_9GAMM</name>
<sequence>MSRSARTGQGVMFEELHSRTPYIIEQLEIYNWGPFNGLHRAEIDPHGSAIIGQTGSGKTTLVDALMTLVAARPLYNLASTGGHESDRDLISYIRGVSGEGNESGDNAHISRGGTTVTAVGARFTDGEKHVSLTGLFWLDGSSSSMSDLKRLWIFSRNSELSISDWLELHREGGARAVKRFGKEQSNLHPHDSKKAYLAQLRRFFEVGENAFSLLNRAAGLKQLNSIDALFRELVLEDKSAFKRAADVVDEFDVLKEIHSELEIARTQQKSLLPIEAEERVRLRKSEEVERLFRLKQILPVWFATQGHTLWQQKHSSLSDELTQSERLSSDLTNRQHQQEQEADDLHRLYIEQGGGNIELLEQQITTQETNLRNCQREVHDYLQLAKALDLDVTLSEAALADNQQQSKAVCRENEPKLAELDQQRDQQGGSLFSTKEREASLRTALQEARSHSGSNIDSRYLKFKLDLTEALGININAVAYIAELVEIKAEEKAWRGAIERAIGSHRLRLIVPGEQMKQALAWVNQRDNRLHVRLLDATEYSGRASFLNDGFTHKLNFGKHPLREVAKTFLADIDRHCVESSEVLHRTPHAMTVEGMMSGKHGQFDKQDQRHLNADWMTGFSNRDRLRELEHELSQVGHEVVEKEKLFTSTKEQHEQLGQQIQLLSRLENLQFNDIDTASAKALLLRLRKQLEQLQDPDSDTTHAKEQWQQAKQKLHQCQQKLLENEQQKKIFQAEMKRAKEKISLLFKRMSNVLSAEQQSIEDSQFGKISIAEIEQLDEKEREASDKSQNQLTKAESTLSATEKRLISLMGNAKTKDAGALAEAGTDICDIPNYLQQLELLTKEALPEKVERFLAYLNKSSDEGVTQLLAYIDNETTVIKERIDELNQTMVKVDFQPGCYLQLQPRRVIHETLTTIQKAQRHLRSAELKEDQGESHYRALVEMVRLLRDAVERNKTVGAKALLDPRYRLQFYVSVIERDGERVIEVRTGSQGGSGGEKEIITSYILTASLSYALCPDGMGHPLFGTVVLDEAFSKSSQAVAARIIEALRQFGLHPLFITPNKEMRLLRSHTRSAILVHRRGQRATTTSLSWEELDQQARKRLERSNEKA</sequence>
<reference evidence="2 3" key="1">
    <citation type="journal article" date="2018" name="ISME J.">
        <title>Endosymbiont genomes yield clues of tubeworm success.</title>
        <authorList>
            <person name="Li Y."/>
            <person name="Liles M.R."/>
            <person name="Halanych K.M."/>
        </authorList>
    </citation>
    <scope>NUCLEOTIDE SEQUENCE [LARGE SCALE GENOMIC DNA]</scope>
    <source>
        <strain evidence="2">A1462</strain>
    </source>
</reference>
<accession>A0A370DTW6</accession>
<evidence type="ECO:0000313" key="3">
    <source>
        <dbReference type="Proteomes" id="UP000254771"/>
    </source>
</evidence>
<evidence type="ECO:0008006" key="4">
    <source>
        <dbReference type="Google" id="ProtNLM"/>
    </source>
</evidence>
<evidence type="ECO:0000256" key="1">
    <source>
        <dbReference type="SAM" id="MobiDB-lite"/>
    </source>
</evidence>
<dbReference type="InterPro" id="IPR027417">
    <property type="entry name" value="P-loop_NTPase"/>
</dbReference>
<feature type="region of interest" description="Disordered" evidence="1">
    <location>
        <begin position="778"/>
        <end position="797"/>
    </location>
</feature>
<evidence type="ECO:0000313" key="2">
    <source>
        <dbReference type="EMBL" id="RDH88609.1"/>
    </source>
</evidence>
<protein>
    <recommendedName>
        <fullName evidence="4">ATP synthase</fullName>
    </recommendedName>
</protein>
<proteinExistence type="predicted"/>